<dbReference type="EMBL" id="CP121646">
    <property type="protein sequence ID" value="WFU62748.1"/>
    <property type="molecule type" value="Genomic_DNA"/>
</dbReference>
<gene>
    <name evidence="1" type="ORF">QA636_35775</name>
</gene>
<dbReference type="InterPro" id="IPR012645">
    <property type="entry name" value="CHP02301"/>
</dbReference>
<protein>
    <submittedName>
        <fullName evidence="1">TIGR02301 family protein</fullName>
    </submittedName>
</protein>
<sequence length="133" mass="14595">MPRSSGTPVTKALLAVVILISAFLATPARPQDAAALFDGDLQRLAEILGTLHYLRGICGCKEGAKWRNEMQALIDAEIPSGARRARMVAGFNRGYIGFEQTYRTCTPAAYVAIRLHIEEGLKISRDLTDRYAN</sequence>
<dbReference type="Pfam" id="PF09539">
    <property type="entry name" value="DUF2385"/>
    <property type="match status" value="1"/>
</dbReference>
<accession>A0ABY8JFI3</accession>
<dbReference type="NCBIfam" id="TIGR02301">
    <property type="entry name" value="TIGR02301 family protein"/>
    <property type="match status" value="1"/>
</dbReference>
<evidence type="ECO:0000313" key="1">
    <source>
        <dbReference type="EMBL" id="WFU62748.1"/>
    </source>
</evidence>
<evidence type="ECO:0000313" key="2">
    <source>
        <dbReference type="Proteomes" id="UP001221546"/>
    </source>
</evidence>
<dbReference type="Proteomes" id="UP001221546">
    <property type="component" value="Chromosome"/>
</dbReference>
<organism evidence="1 2">
    <name type="scientific">Bradyrhizobium brasilense</name>
    <dbReference type="NCBI Taxonomy" id="1419277"/>
    <lineage>
        <taxon>Bacteria</taxon>
        <taxon>Pseudomonadati</taxon>
        <taxon>Pseudomonadota</taxon>
        <taxon>Alphaproteobacteria</taxon>
        <taxon>Hyphomicrobiales</taxon>
        <taxon>Nitrobacteraceae</taxon>
        <taxon>Bradyrhizobium</taxon>
    </lineage>
</organism>
<name>A0ABY8JFI3_9BRAD</name>
<proteinExistence type="predicted"/>
<reference evidence="1 2" key="1">
    <citation type="submission" date="2023-04" db="EMBL/GenBank/DDBJ databases">
        <title>Australian commercial rhizobial inoculants.</title>
        <authorList>
            <person name="Kohlmeier M.G."/>
            <person name="O'Hara G.W."/>
            <person name="Colombi E."/>
            <person name="Ramsay J.P."/>
            <person name="Terpolilli J."/>
        </authorList>
    </citation>
    <scope>NUCLEOTIDE SEQUENCE [LARGE SCALE GENOMIC DNA]</scope>
    <source>
        <strain evidence="1 2">CB627</strain>
    </source>
</reference>
<keyword evidence="2" id="KW-1185">Reference proteome</keyword>